<organism evidence="7 8">
    <name type="scientific">Dongia mobilis</name>
    <dbReference type="NCBI Taxonomy" id="578943"/>
    <lineage>
        <taxon>Bacteria</taxon>
        <taxon>Pseudomonadati</taxon>
        <taxon>Pseudomonadota</taxon>
        <taxon>Alphaproteobacteria</taxon>
        <taxon>Rhodospirillales</taxon>
        <taxon>Dongiaceae</taxon>
        <taxon>Dongia</taxon>
    </lineage>
</organism>
<dbReference type="InterPro" id="IPR029052">
    <property type="entry name" value="Metallo-depent_PP-like"/>
</dbReference>
<dbReference type="GO" id="GO:0008758">
    <property type="term" value="F:UDP-2,3-diacylglucosamine hydrolase activity"/>
    <property type="evidence" value="ECO:0007669"/>
    <property type="project" value="TreeGrafter"/>
</dbReference>
<keyword evidence="5" id="KW-0464">Manganese</keyword>
<dbReference type="EMBL" id="SNYW01000001">
    <property type="protein sequence ID" value="TDQ86379.1"/>
    <property type="molecule type" value="Genomic_DNA"/>
</dbReference>
<dbReference type="Gene3D" id="3.60.21.10">
    <property type="match status" value="1"/>
</dbReference>
<reference evidence="7 8" key="1">
    <citation type="submission" date="2019-03" db="EMBL/GenBank/DDBJ databases">
        <title>Genomic Encyclopedia of Type Strains, Phase III (KMG-III): the genomes of soil and plant-associated and newly described type strains.</title>
        <authorList>
            <person name="Whitman W."/>
        </authorList>
    </citation>
    <scope>NUCLEOTIDE SEQUENCE [LARGE SCALE GENOMIC DNA]</scope>
    <source>
        <strain evidence="7 8">CGMCC 1.7660</strain>
    </source>
</reference>
<keyword evidence="1" id="KW-1003">Cell membrane</keyword>
<name>A0A4R6WT29_9PROT</name>
<dbReference type="GO" id="GO:0046872">
    <property type="term" value="F:metal ion binding"/>
    <property type="evidence" value="ECO:0007669"/>
    <property type="project" value="UniProtKB-KW"/>
</dbReference>
<sequence>MSGPVQSLASRQDLMNAMAQMSETATRYRAIFISDVHLGTRGCKADYLLDFLKNNDADYIYLIGDIIDCWRLSKGWFWPQAHNDVVQKLLRKARKGTHVIYVPGNHDEPLRDYDDHAFGDVKVMNEAEHVTADGRRLLIIHGDAFDGIVRYAPWLAKLGDSAYTLALALNHWFNRLRVAFGYPYWSLSAWLKSRVKDAVKFIADFEHTVTAEAKRRGFDGIVCGHIHQAALKEIDGTLYANDGDWVESCTALVEHPDGRLEIVHWAKARHLAMLPALAPPAAIPAPAPSAVPTAAE</sequence>
<keyword evidence="3" id="KW-0479">Metal-binding</keyword>
<comment type="caution">
    <text evidence="7">The sequence shown here is derived from an EMBL/GenBank/DDBJ whole genome shotgun (WGS) entry which is preliminary data.</text>
</comment>
<evidence type="ECO:0000256" key="3">
    <source>
        <dbReference type="ARBA" id="ARBA00022723"/>
    </source>
</evidence>
<keyword evidence="4" id="KW-0472">Membrane</keyword>
<dbReference type="SUPFAM" id="SSF56300">
    <property type="entry name" value="Metallo-dependent phosphatases"/>
    <property type="match status" value="1"/>
</dbReference>
<gene>
    <name evidence="7" type="ORF">A8950_0070</name>
</gene>
<dbReference type="PANTHER" id="PTHR34990:SF2">
    <property type="entry name" value="BLL8164 PROTEIN"/>
    <property type="match status" value="1"/>
</dbReference>
<dbReference type="Proteomes" id="UP000295783">
    <property type="component" value="Unassembled WGS sequence"/>
</dbReference>
<keyword evidence="2" id="KW-0997">Cell inner membrane</keyword>
<evidence type="ECO:0000256" key="2">
    <source>
        <dbReference type="ARBA" id="ARBA00022519"/>
    </source>
</evidence>
<evidence type="ECO:0000256" key="5">
    <source>
        <dbReference type="ARBA" id="ARBA00023211"/>
    </source>
</evidence>
<dbReference type="Pfam" id="PF00149">
    <property type="entry name" value="Metallophos"/>
    <property type="match status" value="1"/>
</dbReference>
<evidence type="ECO:0000313" key="8">
    <source>
        <dbReference type="Proteomes" id="UP000295783"/>
    </source>
</evidence>
<evidence type="ECO:0000313" key="7">
    <source>
        <dbReference type="EMBL" id="TDQ86379.1"/>
    </source>
</evidence>
<dbReference type="InterPro" id="IPR004843">
    <property type="entry name" value="Calcineurin-like_PHP"/>
</dbReference>
<dbReference type="PANTHER" id="PTHR34990">
    <property type="entry name" value="UDP-2,3-DIACYLGLUCOSAMINE HYDROLASE-RELATED"/>
    <property type="match status" value="1"/>
</dbReference>
<protein>
    <submittedName>
        <fullName evidence="7">UDP-2,3-diacylglucosamine pyrophosphatase LpxH</fullName>
    </submittedName>
</protein>
<evidence type="ECO:0000259" key="6">
    <source>
        <dbReference type="Pfam" id="PF00149"/>
    </source>
</evidence>
<evidence type="ECO:0000256" key="4">
    <source>
        <dbReference type="ARBA" id="ARBA00023136"/>
    </source>
</evidence>
<dbReference type="InterPro" id="IPR043461">
    <property type="entry name" value="LpxH-like"/>
</dbReference>
<dbReference type="GO" id="GO:0016020">
    <property type="term" value="C:membrane"/>
    <property type="evidence" value="ECO:0007669"/>
    <property type="project" value="GOC"/>
</dbReference>
<dbReference type="AlphaFoldDB" id="A0A4R6WT29"/>
<keyword evidence="8" id="KW-1185">Reference proteome</keyword>
<dbReference type="CDD" id="cd07398">
    <property type="entry name" value="MPP_YbbF-LpxH"/>
    <property type="match status" value="1"/>
</dbReference>
<feature type="domain" description="Calcineurin-like phosphoesterase" evidence="6">
    <location>
        <begin position="29"/>
        <end position="228"/>
    </location>
</feature>
<dbReference type="OrthoDB" id="9802481at2"/>
<accession>A0A4R6WT29</accession>
<dbReference type="GO" id="GO:0009245">
    <property type="term" value="P:lipid A biosynthetic process"/>
    <property type="evidence" value="ECO:0007669"/>
    <property type="project" value="TreeGrafter"/>
</dbReference>
<proteinExistence type="predicted"/>
<evidence type="ECO:0000256" key="1">
    <source>
        <dbReference type="ARBA" id="ARBA00022475"/>
    </source>
</evidence>